<reference evidence="2 3" key="1">
    <citation type="submission" date="2018-08" db="EMBL/GenBank/DDBJ databases">
        <title>A genome reference for cultivated species of the human gut microbiota.</title>
        <authorList>
            <person name="Zou Y."/>
            <person name="Xue W."/>
            <person name="Luo G."/>
        </authorList>
    </citation>
    <scope>NUCLEOTIDE SEQUENCE [LARGE SCALE GENOMIC DNA]</scope>
    <source>
        <strain evidence="2 3">AM35-14</strain>
    </source>
</reference>
<dbReference type="AlphaFoldDB" id="A0A414ASX3"/>
<sequence>MLVALVVSLSDKSKFMEENIMSKKNINFKSMSEKAANQINSFKFTMIAMAKENVAYHATMNQLEKKLEAIKESRKNDLEQGMNENEVVAKYPTLEVDKAINREKLRHEKALAPLKEDLQDTYAFVPDDMYASYVRKIEDGKRGDFLNAIAEFLNLLGIENCTDAQIRAMAERMSDCLGAKVSNATAIVKNEELHSVLKKRAFYKLFMSVFCDLYM</sequence>
<name>A0A414ASX3_9FIRM</name>
<accession>A0A414ASX3</accession>
<organism evidence="2 3">
    <name type="scientific">Enterocloster bolteae</name>
    <dbReference type="NCBI Taxonomy" id="208479"/>
    <lineage>
        <taxon>Bacteria</taxon>
        <taxon>Bacillati</taxon>
        <taxon>Bacillota</taxon>
        <taxon>Clostridia</taxon>
        <taxon>Lachnospirales</taxon>
        <taxon>Lachnospiraceae</taxon>
        <taxon>Enterocloster</taxon>
    </lineage>
</organism>
<protein>
    <submittedName>
        <fullName evidence="2">Uncharacterized protein</fullName>
    </submittedName>
</protein>
<evidence type="ECO:0000256" key="1">
    <source>
        <dbReference type="SAM" id="Coils"/>
    </source>
</evidence>
<dbReference type="Proteomes" id="UP000283975">
    <property type="component" value="Unassembled WGS sequence"/>
</dbReference>
<dbReference type="EMBL" id="QSHZ01000020">
    <property type="protein sequence ID" value="RHC54634.1"/>
    <property type="molecule type" value="Genomic_DNA"/>
</dbReference>
<feature type="coiled-coil region" evidence="1">
    <location>
        <begin position="53"/>
        <end position="80"/>
    </location>
</feature>
<proteinExistence type="predicted"/>
<gene>
    <name evidence="2" type="ORF">DW839_18215</name>
</gene>
<evidence type="ECO:0000313" key="2">
    <source>
        <dbReference type="EMBL" id="RHC54634.1"/>
    </source>
</evidence>
<keyword evidence="1" id="KW-0175">Coiled coil</keyword>
<evidence type="ECO:0000313" key="3">
    <source>
        <dbReference type="Proteomes" id="UP000283975"/>
    </source>
</evidence>
<comment type="caution">
    <text evidence="2">The sequence shown here is derived from an EMBL/GenBank/DDBJ whole genome shotgun (WGS) entry which is preliminary data.</text>
</comment>